<keyword evidence="9" id="KW-0732">Signal</keyword>
<proteinExistence type="predicted"/>
<evidence type="ECO:0000256" key="14">
    <source>
        <dbReference type="ARBA" id="ARBA00023136"/>
    </source>
</evidence>
<dbReference type="PROSITE" id="PS51208">
    <property type="entry name" value="AUTOTRANSPORTER"/>
    <property type="match status" value="1"/>
</dbReference>
<dbReference type="EMBL" id="AAMBER010000016">
    <property type="protein sequence ID" value="EDF5515183.1"/>
    <property type="molecule type" value="Genomic_DNA"/>
</dbReference>
<evidence type="ECO:0000256" key="6">
    <source>
        <dbReference type="ARBA" id="ARBA00022525"/>
    </source>
</evidence>
<feature type="domain" description="Peptidase S6" evidence="18">
    <location>
        <begin position="55"/>
        <end position="300"/>
    </location>
</feature>
<keyword evidence="7" id="KW-0645">Protease</keyword>
<dbReference type="Gene3D" id="2.40.128.130">
    <property type="entry name" value="Autotransporter beta-domain"/>
    <property type="match status" value="1"/>
</dbReference>
<comment type="subcellular location">
    <subcellularLocation>
        <location evidence="3">Cell outer membrane</location>
        <topology evidence="3">Multi-pass membrane protein</topology>
    </subcellularLocation>
    <subcellularLocation>
        <location evidence="1">Cell surface</location>
    </subcellularLocation>
    <subcellularLocation>
        <location evidence="2">Periplasm</location>
    </subcellularLocation>
    <subcellularLocation>
        <location evidence="4">Secreted</location>
    </subcellularLocation>
</comment>
<evidence type="ECO:0000256" key="12">
    <source>
        <dbReference type="ARBA" id="ARBA00022825"/>
    </source>
</evidence>
<dbReference type="InterPro" id="IPR000710">
    <property type="entry name" value="Peptidase_S6"/>
</dbReference>
<dbReference type="GO" id="GO:0004252">
    <property type="term" value="F:serine-type endopeptidase activity"/>
    <property type="evidence" value="ECO:0007669"/>
    <property type="project" value="InterPro"/>
</dbReference>
<evidence type="ECO:0000259" key="18">
    <source>
        <dbReference type="PROSITE" id="PS51691"/>
    </source>
</evidence>
<dbReference type="SUPFAM" id="SSF51126">
    <property type="entry name" value="Pectin lyase-like"/>
    <property type="match status" value="1"/>
</dbReference>
<evidence type="ECO:0000256" key="15">
    <source>
        <dbReference type="ARBA" id="ARBA00023145"/>
    </source>
</evidence>
<keyword evidence="13" id="KW-0843">Virulence</keyword>
<evidence type="ECO:0000313" key="19">
    <source>
        <dbReference type="EMBL" id="EDF5515183.1"/>
    </source>
</evidence>
<dbReference type="SUPFAM" id="SSF103515">
    <property type="entry name" value="Autotransporter"/>
    <property type="match status" value="1"/>
</dbReference>
<dbReference type="InterPro" id="IPR012332">
    <property type="entry name" value="Autotransporter_pectin_lyase_C"/>
</dbReference>
<dbReference type="GO" id="GO:0009986">
    <property type="term" value="C:cell surface"/>
    <property type="evidence" value="ECO:0007669"/>
    <property type="project" value="UniProtKB-SubCell"/>
</dbReference>
<dbReference type="Pfam" id="PF24078">
    <property type="entry name" value="Beta-sol_PIC_HAP1_IgA0_2nd"/>
    <property type="match status" value="1"/>
</dbReference>
<evidence type="ECO:0000256" key="9">
    <source>
        <dbReference type="ARBA" id="ARBA00022729"/>
    </source>
</evidence>
<dbReference type="GO" id="GO:0005576">
    <property type="term" value="C:extracellular region"/>
    <property type="evidence" value="ECO:0007669"/>
    <property type="project" value="UniProtKB-SubCell"/>
</dbReference>
<evidence type="ECO:0000256" key="1">
    <source>
        <dbReference type="ARBA" id="ARBA00004241"/>
    </source>
</evidence>
<name>A0A628V600_SALER</name>
<keyword evidence="8" id="KW-0812">Transmembrane</keyword>
<keyword evidence="6" id="KW-0964">Secreted</keyword>
<evidence type="ECO:0000256" key="2">
    <source>
        <dbReference type="ARBA" id="ARBA00004418"/>
    </source>
</evidence>
<evidence type="ECO:0000259" key="17">
    <source>
        <dbReference type="PROSITE" id="PS51208"/>
    </source>
</evidence>
<comment type="caution">
    <text evidence="19">The sequence shown here is derived from an EMBL/GenBank/DDBJ whole genome shotgun (WGS) entry which is preliminary data.</text>
</comment>
<keyword evidence="16" id="KW-0998">Cell outer membrane</keyword>
<dbReference type="Gene3D" id="2.40.10.120">
    <property type="match status" value="1"/>
</dbReference>
<dbReference type="NCBIfam" id="TIGR01414">
    <property type="entry name" value="autotrans_barl"/>
    <property type="match status" value="1"/>
</dbReference>
<keyword evidence="15" id="KW-0865">Zymogen</keyword>
<evidence type="ECO:0000256" key="10">
    <source>
        <dbReference type="ARBA" id="ARBA00022764"/>
    </source>
</evidence>
<evidence type="ECO:0000256" key="13">
    <source>
        <dbReference type="ARBA" id="ARBA00023026"/>
    </source>
</evidence>
<feature type="domain" description="Autotransporter" evidence="17">
    <location>
        <begin position="1105"/>
        <end position="1371"/>
    </location>
</feature>
<keyword evidence="11" id="KW-0378">Hydrolase</keyword>
<evidence type="ECO:0000256" key="7">
    <source>
        <dbReference type="ARBA" id="ARBA00022670"/>
    </source>
</evidence>
<keyword evidence="14" id="KW-0472">Membrane</keyword>
<dbReference type="GO" id="GO:0006508">
    <property type="term" value="P:proteolysis"/>
    <property type="evidence" value="ECO:0007669"/>
    <property type="project" value="UniProtKB-KW"/>
</dbReference>
<reference evidence="19" key="1">
    <citation type="submission" date="2019-10" db="EMBL/GenBank/DDBJ databases">
        <authorList>
            <consortium name="PulseNet: The National Subtyping Network for Foodborne Disease Surveillance"/>
            <person name="Tarr C.L."/>
            <person name="Trees E."/>
            <person name="Katz L.S."/>
            <person name="Carleton-Romer H.A."/>
            <person name="Stroika S."/>
            <person name="Kucerova Z."/>
            <person name="Roache K.F."/>
            <person name="Sabol A.L."/>
            <person name="Besser J."/>
            <person name="Gerner-Smidt P."/>
        </authorList>
    </citation>
    <scope>NUCLEOTIDE SEQUENCE</scope>
    <source>
        <strain evidence="19">PNUSAS102632</strain>
    </source>
</reference>
<evidence type="ECO:0000256" key="11">
    <source>
        <dbReference type="ARBA" id="ARBA00022801"/>
    </source>
</evidence>
<dbReference type="Pfam" id="PF02395">
    <property type="entry name" value="Peptidase_S6"/>
    <property type="match status" value="1"/>
</dbReference>
<gene>
    <name evidence="19" type="ORF">GB848_19825</name>
</gene>
<dbReference type="InterPro" id="IPR005546">
    <property type="entry name" value="Autotransporte_beta"/>
</dbReference>
<dbReference type="Gene3D" id="2.160.20.20">
    <property type="match status" value="1"/>
</dbReference>
<dbReference type="InterPro" id="IPR057393">
    <property type="entry name" value="PIC_HAP1_IgA0_b-sol2"/>
</dbReference>
<dbReference type="Pfam" id="PF03797">
    <property type="entry name" value="Autotransporter"/>
    <property type="match status" value="1"/>
</dbReference>
<dbReference type="InterPro" id="IPR006315">
    <property type="entry name" value="OM_autotransptr_brl_dom"/>
</dbReference>
<dbReference type="InterPro" id="IPR011050">
    <property type="entry name" value="Pectin_lyase_fold/virulence"/>
</dbReference>
<organism evidence="19">
    <name type="scientific">Salmonella enterica</name>
    <name type="common">Salmonella choleraesuis</name>
    <dbReference type="NCBI Taxonomy" id="28901"/>
    <lineage>
        <taxon>Bacteria</taxon>
        <taxon>Pseudomonadati</taxon>
        <taxon>Pseudomonadota</taxon>
        <taxon>Gammaproteobacteria</taxon>
        <taxon>Enterobacterales</taxon>
        <taxon>Enterobacteriaceae</taxon>
        <taxon>Salmonella</taxon>
    </lineage>
</organism>
<evidence type="ECO:0000256" key="16">
    <source>
        <dbReference type="ARBA" id="ARBA00023237"/>
    </source>
</evidence>
<keyword evidence="12" id="KW-0720">Serine protease</keyword>
<evidence type="ECO:0000256" key="3">
    <source>
        <dbReference type="ARBA" id="ARBA00004571"/>
    </source>
</evidence>
<dbReference type="CDD" id="cd01343">
    <property type="entry name" value="PL1_Passenger_AT"/>
    <property type="match status" value="1"/>
</dbReference>
<evidence type="ECO:0000256" key="8">
    <source>
        <dbReference type="ARBA" id="ARBA00022692"/>
    </source>
</evidence>
<dbReference type="SMART" id="SM00869">
    <property type="entry name" value="Autotransporter"/>
    <property type="match status" value="1"/>
</dbReference>
<keyword evidence="10" id="KW-0574">Periplasm</keyword>
<evidence type="ECO:0000256" key="5">
    <source>
        <dbReference type="ARBA" id="ARBA00022452"/>
    </source>
</evidence>
<dbReference type="InterPro" id="IPR036709">
    <property type="entry name" value="Autotransporte_beta_dom_sf"/>
</dbReference>
<dbReference type="GO" id="GO:0009279">
    <property type="term" value="C:cell outer membrane"/>
    <property type="evidence" value="ECO:0007669"/>
    <property type="project" value="UniProtKB-SubCell"/>
</dbReference>
<sequence length="1371" mass="148415">MNKIYALKYSVRHEGFVPVSEFSTRVKKSARMNPIALSSLIASMLLGGLVPAKASVVRGDVPYQTIRDFAGNKSEFSPGAINIDIYDKQGSIVGHLDKVPMADFSSASYHSAIATLVSPQYIASVKHNNGYQDVSFGDGNNDYWIVDRNNHPSRDLHVPRLNKLVTEVVPTPPSDAGTISNIYTDKNRFPAFYRIGSGVQQVRDKSGVVSTISGGYDYLTGGTVGSPGSYSNGTMISSRTNDTFNPAQGPLATYGRPGDSGSPLFAYDTLRNSWVIVGTLSSGGGGGSNWTVVPADFVRQMALDDSDLPVTHVAGAPPLKWTFNRTTGSGVLEQGTSFYAMHGKKNNDLNAGKNLVFQGDDGNVLLKNSVNQGAGALTFNSNYTVSTDNYSTWQGAGLDIAKGAVVNWQVNGVKDDNLHKLGEGTLNVNGIGNNPGGLKVGDGTVLLNQRPDSQGLIQAFSSVNIASGRPVVIMGGADQINPDNISWGYRGGKLDVSGNDLTFHQLSAADYGAEITNHSRDIATLTFSSLLKWNGPTTLRLSGGVYENYNEYTQKNEYFVLDTTSKGWQPGDWELYLPPALRASQYFGDNRDAALLAGAESERSIFFHGKFSGNLNIQNNVSLVQDGSVDIAGIFTQENGRLVFQGHPVIHAYNSAEIAGKLKSLGDNSVKTQPVSFEQPDWENRTFSLQKLMLENADFRLARNATLSGDIEARHSTVMLGSPDLYIDLDDGNGSKVTPQKGTSVAGNLSDMSRYTGRVMLNGQSTLDIREIFNGSIRGQDSTVIVTSRHAVLDDYSQFMNTPVTLEKGAALTATGGWLSDSAINVTSSSTLNLTAEPVGNSDGQVGPSFYTLYGHEGYHLESGSTLQISPFTFVSGDIHADTPSTIDIGRGNDIRLADNLPFSQHLAYSLFEGFKNVYAGSVQAPLVGMSMTDTLWQMSGDSRIGSLTLNRSMSGFTGQKPGFSTLTVDTLKAEQSAFALRTDLKNSDRIVVNQKAEGRDNILFVNFLKKPSGQSSLNIPLVSSPAGTDPSLFKAAERVTGFSLVTPVIHVEDDGSRTKWVLDGYKSAPDKGSVTSANSFMGMGYKNFITEVNNLNKRMGDLRDIQGEDGMWVRVMNGAGSGDAGYSDRYTHLQTGFDKKHRLSGTDLFTGILMSYTNSSASGRTFSGNTHSLGGGLYASALLDNGIYVDVIGKYIHHDNDYNARFADLGKQDYSTHSWYAGMETGYRYHLTDSLYVEPQAELVYGMVSGTTLKWNDNGMDLSMRNKNYNPLIGRTGMAVGKTFSGKDWNVTARAGVDWQFDLLSNGETALLDASGEKRFTGEKDSRMLYNVGLNAQMKDNMRLGLELEQSAFGKYNVDHAINANFRYIF</sequence>
<evidence type="ECO:0000256" key="4">
    <source>
        <dbReference type="ARBA" id="ARBA00004613"/>
    </source>
</evidence>
<dbReference type="PROSITE" id="PS51691">
    <property type="entry name" value="PEPTIDASE_S6"/>
    <property type="match status" value="1"/>
</dbReference>
<dbReference type="GO" id="GO:0042597">
    <property type="term" value="C:periplasmic space"/>
    <property type="evidence" value="ECO:0007669"/>
    <property type="project" value="UniProtKB-SubCell"/>
</dbReference>
<dbReference type="PRINTS" id="PR00921">
    <property type="entry name" value="IGASERPTASE"/>
</dbReference>
<dbReference type="InterPro" id="IPR030396">
    <property type="entry name" value="Peptidase_S6_dom"/>
</dbReference>
<accession>A0A628V600</accession>
<keyword evidence="5" id="KW-1134">Transmembrane beta strand</keyword>
<protein>
    <submittedName>
        <fullName evidence="19">Autotransporter outer membrane beta-barrel domain-containing protein</fullName>
    </submittedName>
</protein>